<feature type="transmembrane region" description="Helical" evidence="1">
    <location>
        <begin position="370"/>
        <end position="393"/>
    </location>
</feature>
<dbReference type="PANTHER" id="PTHR34219">
    <property type="entry name" value="IRON-REGULATED INNER MEMBRANE PROTEIN-RELATED"/>
    <property type="match status" value="1"/>
</dbReference>
<evidence type="ECO:0000256" key="1">
    <source>
        <dbReference type="SAM" id="Phobius"/>
    </source>
</evidence>
<feature type="transmembrane region" description="Helical" evidence="1">
    <location>
        <begin position="12"/>
        <end position="35"/>
    </location>
</feature>
<dbReference type="eggNOG" id="COG3182">
    <property type="taxonomic scope" value="Bacteria"/>
</dbReference>
<accession>H8GKD0</accession>
<sequence length="397" mass="45218">MKIRPFWVLVHRYTGLGMTLFLVVVGLTGSLLAFYKELDGAINPRLYVEAHGRTPLDFDTLIESAESRIAPQASVQSLWMSSESVQFSVSPRQNEQTGQSFELNYDQLLLDPYTGAELGRRRWGAISEGMTNLMPFIYNLHFNLALDDAGMWILGITALIWTLDCFVGFYLTLPAKVFAAQHNQSTASPFWQRWRRAWLIKWRGSPFRINYDLHRAGGLWVWLALLVFAWSSVYMNLGDTVYQKVMQSVSDYHQPWTDIEDLPEPLIHPAIDLRAAYRLGHRAMTRAAAEHGFQIEAPVAIWINRAKGFYVYCVRSSLDIQDHEGQTRVVIDANSGQQKMLLLPAGQYNGNTVTSWLTALHMANVFGLPYRLFVCVLGLVIVMLSVTGIVIWLKKRR</sequence>
<evidence type="ECO:0000313" key="3">
    <source>
        <dbReference type="Proteomes" id="UP000005090"/>
    </source>
</evidence>
<evidence type="ECO:0000313" key="2">
    <source>
        <dbReference type="EMBL" id="EIC30421.1"/>
    </source>
</evidence>
<dbReference type="PANTHER" id="PTHR34219:SF5">
    <property type="entry name" value="BLR4505 PROTEIN"/>
    <property type="match status" value="1"/>
</dbReference>
<organism evidence="2 3">
    <name type="scientific">Methylomicrobium album BG8</name>
    <dbReference type="NCBI Taxonomy" id="686340"/>
    <lineage>
        <taxon>Bacteria</taxon>
        <taxon>Pseudomonadati</taxon>
        <taxon>Pseudomonadota</taxon>
        <taxon>Gammaproteobacteria</taxon>
        <taxon>Methylococcales</taxon>
        <taxon>Methylococcaceae</taxon>
        <taxon>Methylomicrobium</taxon>
    </lineage>
</organism>
<feature type="transmembrane region" description="Helical" evidence="1">
    <location>
        <begin position="217"/>
        <end position="237"/>
    </location>
</feature>
<dbReference type="InterPro" id="IPR005625">
    <property type="entry name" value="PepSY-ass_TM"/>
</dbReference>
<keyword evidence="1" id="KW-0812">Transmembrane</keyword>
<keyword evidence="3" id="KW-1185">Reference proteome</keyword>
<gene>
    <name evidence="2" type="ORF">Metal_2719</name>
</gene>
<protein>
    <submittedName>
        <fullName evidence="2">Putative iron-regulated membrane protein</fullName>
    </submittedName>
</protein>
<proteinExistence type="predicted"/>
<reference evidence="2 3" key="1">
    <citation type="journal article" date="2013" name="Genome Announc.">
        <title>Genome Sequence of the Obligate Gammaproteobacterial Methanotroph Methylomicrobium album Strain BG8.</title>
        <authorList>
            <person name="Kits K.D."/>
            <person name="Kalyuzhnaya M.G."/>
            <person name="Klotz M.G."/>
            <person name="Jetten M.S."/>
            <person name="Op den Camp H.J."/>
            <person name="Vuilleumier S."/>
            <person name="Bringel F."/>
            <person name="Dispirito A.A."/>
            <person name="Murrell J.C."/>
            <person name="Bruce D."/>
            <person name="Cheng J.F."/>
            <person name="Copeland A."/>
            <person name="Goodwin L."/>
            <person name="Hauser L."/>
            <person name="Lajus A."/>
            <person name="Land M.L."/>
            <person name="Lapidus A."/>
            <person name="Lucas S."/>
            <person name="Medigue C."/>
            <person name="Pitluck S."/>
            <person name="Woyke T."/>
            <person name="Zeytun A."/>
            <person name="Stein L.Y."/>
        </authorList>
    </citation>
    <scope>NUCLEOTIDE SEQUENCE [LARGE SCALE GENOMIC DNA]</scope>
    <source>
        <strain evidence="2 3">BG8</strain>
    </source>
</reference>
<dbReference type="EMBL" id="CM001475">
    <property type="protein sequence ID" value="EIC30421.1"/>
    <property type="molecule type" value="Genomic_DNA"/>
</dbReference>
<dbReference type="Proteomes" id="UP000005090">
    <property type="component" value="Chromosome"/>
</dbReference>
<dbReference type="HOGENOM" id="CLU_031962_4_0_6"/>
<keyword evidence="1" id="KW-1133">Transmembrane helix</keyword>
<feature type="transmembrane region" description="Helical" evidence="1">
    <location>
        <begin position="149"/>
        <end position="173"/>
    </location>
</feature>
<name>H8GKD0_METAL</name>
<dbReference type="STRING" id="686340.Metal_2719"/>
<keyword evidence="1" id="KW-0472">Membrane</keyword>
<dbReference type="Pfam" id="PF03929">
    <property type="entry name" value="PepSY_TM"/>
    <property type="match status" value="1"/>
</dbReference>
<dbReference type="AlphaFoldDB" id="H8GKD0"/>
<dbReference type="RefSeq" id="WP_005373034.1">
    <property type="nucleotide sequence ID" value="NZ_CM001475.1"/>
</dbReference>